<dbReference type="RefSeq" id="WP_131893818.1">
    <property type="nucleotide sequence ID" value="NZ_SMKZ01000011.1"/>
</dbReference>
<feature type="domain" description="DUF6923" evidence="4">
    <location>
        <begin position="306"/>
        <end position="520"/>
    </location>
</feature>
<name>A0A4R5DBR4_9ACTN</name>
<accession>A0A4R5DBR4</accession>
<evidence type="ECO:0000313" key="5">
    <source>
        <dbReference type="EMBL" id="TDE11136.1"/>
    </source>
</evidence>
<dbReference type="Proteomes" id="UP000294739">
    <property type="component" value="Unassembled WGS sequence"/>
</dbReference>
<dbReference type="EMBL" id="SMKZ01000011">
    <property type="protein sequence ID" value="TDE11136.1"/>
    <property type="molecule type" value="Genomic_DNA"/>
</dbReference>
<evidence type="ECO:0000259" key="3">
    <source>
        <dbReference type="Pfam" id="PF20009"/>
    </source>
</evidence>
<dbReference type="Pfam" id="PF20009">
    <property type="entry name" value="GEVED"/>
    <property type="match status" value="1"/>
</dbReference>
<dbReference type="InterPro" id="IPR054215">
    <property type="entry name" value="DUF6923"/>
</dbReference>
<evidence type="ECO:0000256" key="1">
    <source>
        <dbReference type="SAM" id="MobiDB-lite"/>
    </source>
</evidence>
<keyword evidence="2" id="KW-1133">Transmembrane helix</keyword>
<keyword evidence="6" id="KW-1185">Reference proteome</keyword>
<dbReference type="InterPro" id="IPR045474">
    <property type="entry name" value="GEVED"/>
</dbReference>
<proteinExistence type="predicted"/>
<keyword evidence="2" id="KW-0472">Membrane</keyword>
<feature type="compositionally biased region" description="Acidic residues" evidence="1">
    <location>
        <begin position="699"/>
        <end position="749"/>
    </location>
</feature>
<gene>
    <name evidence="5" type="ORF">E1269_09685</name>
</gene>
<feature type="region of interest" description="Disordered" evidence="1">
    <location>
        <begin position="682"/>
        <end position="753"/>
    </location>
</feature>
<sequence>MFERRPADVRAVDVATGESEVVAEDIWEHRTNALGYNPVDNYIYGSFDTDEDGSWEFGRVGSDFSVELLGLPEGWAEGPGEPWDESFDRVVADFTPDGHYWAMLRLDSGASWAEVDLDPASPDHMSVASSGDFDVPDGWDPGADWAYNVDDGKFYMVANRTDEHTEWGLLAFDPAAHTMSVAAEIGQLVGENGPLSGGTNTTLFGAMYSDADGYIYAAHSATGQIWRVDMASGEAVFHGRAAGDVTNTDGARCTTPEPEEPAQPFACGPGAPGYLFQGSPARVSSVDLVTGESQEVAEDFWPERTNGFGYNPLDDYLYGSFRVGDGDGWEFGRVGADFSVELLGLPDGWPETWNTSNQVIVGEFTDDGHYWGMLRGETSSSWVEIDLNPDSDTYFTVVDDGVVDHPEGWLPGSDWAIDVGDGNLYTLGHGTDEATEWALMRFDTTQHTLAVTAELGQLDDGDGPLTGDSVGAIYADADGFAYASHNSTGEIWRLDLSGGTAEFFAHGPGEVSTNDGARCAESGLPVDFGDAPDSYGTTVASDGARHSQLDGLTLGSIWDAETDAADDPAALDGANDDARGDADEDAVAGPIELSSAARSSTSVPVTVTNTTTEPATLAGWVDLDGDGTFGSDELRTAAVPAESGTATYELAWDGTGELASDSYARFRLFAGEVEEADVLPTGSAAGGEVEDHAVIPASDDGDEDGTDDGDEDGTDGGTDDGGTEDGGAEDGGAEDGGTEGGTDDGDGELPDTGAGVGGTVVLMVALLMLGSLAWVFRRRWLLGSGESV</sequence>
<feature type="transmembrane region" description="Helical" evidence="2">
    <location>
        <begin position="756"/>
        <end position="776"/>
    </location>
</feature>
<evidence type="ECO:0000259" key="4">
    <source>
        <dbReference type="Pfam" id="PF21959"/>
    </source>
</evidence>
<comment type="caution">
    <text evidence="5">The sequence shown here is derived from an EMBL/GenBank/DDBJ whole genome shotgun (WGS) entry which is preliminary data.</text>
</comment>
<dbReference type="OrthoDB" id="134475at2"/>
<protein>
    <submittedName>
        <fullName evidence="5">LPXTG cell wall anchor domain-containing protein</fullName>
    </submittedName>
</protein>
<feature type="domain" description="GEVED" evidence="3">
    <location>
        <begin position="617"/>
        <end position="694"/>
    </location>
</feature>
<reference evidence="5 6" key="1">
    <citation type="submission" date="2019-03" db="EMBL/GenBank/DDBJ databases">
        <title>Draft genome sequences of novel Actinobacteria.</title>
        <authorList>
            <person name="Sahin N."/>
            <person name="Ay H."/>
            <person name="Saygin H."/>
        </authorList>
    </citation>
    <scope>NUCLEOTIDE SEQUENCE [LARGE SCALE GENOMIC DNA]</scope>
    <source>
        <strain evidence="5 6">5K138</strain>
    </source>
</reference>
<evidence type="ECO:0000256" key="2">
    <source>
        <dbReference type="SAM" id="Phobius"/>
    </source>
</evidence>
<organism evidence="5 6">
    <name type="scientific">Jiangella asiatica</name>
    <dbReference type="NCBI Taxonomy" id="2530372"/>
    <lineage>
        <taxon>Bacteria</taxon>
        <taxon>Bacillati</taxon>
        <taxon>Actinomycetota</taxon>
        <taxon>Actinomycetes</taxon>
        <taxon>Jiangellales</taxon>
        <taxon>Jiangellaceae</taxon>
        <taxon>Jiangella</taxon>
    </lineage>
</organism>
<dbReference type="NCBIfam" id="TIGR01167">
    <property type="entry name" value="LPXTG_anchor"/>
    <property type="match status" value="1"/>
</dbReference>
<feature type="domain" description="DUF6923" evidence="4">
    <location>
        <begin position="17"/>
        <end position="254"/>
    </location>
</feature>
<dbReference type="InParanoid" id="A0A4R5DBR4"/>
<dbReference type="AlphaFoldDB" id="A0A4R5DBR4"/>
<dbReference type="Pfam" id="PF21959">
    <property type="entry name" value="DUF6923"/>
    <property type="match status" value="2"/>
</dbReference>
<evidence type="ECO:0000313" key="6">
    <source>
        <dbReference type="Proteomes" id="UP000294739"/>
    </source>
</evidence>
<keyword evidence="2" id="KW-0812">Transmembrane</keyword>